<reference evidence="1" key="1">
    <citation type="submission" date="2023-10" db="EMBL/GenBank/DDBJ databases">
        <title>Whole genome sequencing of actinobacterial strain Amycolatopsis sp. (BCA-696) identifies the underlying plant growth-promoting genes.</title>
        <authorList>
            <person name="Gandham P."/>
            <person name="Vadla N."/>
            <person name="Saji A."/>
            <person name="Srinivas V."/>
            <person name="Ruperao P."/>
            <person name="Selvanayagam S."/>
            <person name="Saxena R.K."/>
            <person name="Rathore A."/>
            <person name="Gopalakrishnan S."/>
            <person name="Thakur V."/>
        </authorList>
    </citation>
    <scope>NUCLEOTIDE SEQUENCE</scope>
    <source>
        <strain evidence="1">BCA-696</strain>
    </source>
</reference>
<accession>A0ACD5BFA9</accession>
<proteinExistence type="predicted"/>
<name>A0ACD5BFA9_9PSEU</name>
<protein>
    <submittedName>
        <fullName evidence="1">ANTAR domain-containing protein</fullName>
    </submittedName>
</protein>
<organism evidence="1 2">
    <name type="scientific">Amycolatopsis coloradensis</name>
    <dbReference type="NCBI Taxonomy" id="76021"/>
    <lineage>
        <taxon>Bacteria</taxon>
        <taxon>Bacillati</taxon>
        <taxon>Actinomycetota</taxon>
        <taxon>Actinomycetes</taxon>
        <taxon>Pseudonocardiales</taxon>
        <taxon>Pseudonocardiaceae</taxon>
        <taxon>Amycolatopsis</taxon>
    </lineage>
</organism>
<sequence length="244" mass="25602">MTGDNGGPLPQVLLWAVEHAASLGRSLSTTTLCEAAVGRLEVDGVALTIDTPRGVSDTRCATSPLAEQLAELHNTVEEGPSVDACREGIAVLAADLDTPELQSRWPLFTPLAVEAGAHAVFALPLRVGSIVLGAFSLHRVDALALSPASLIDALAFAQLALRMLLDEHAGLPRPDGAPRIEALPLHSAQVHQATGMVSAQLRVSARDALASLRARAFAEQRTLSDLAAAVVAREVRFAPFKEPP</sequence>
<keyword evidence="2" id="KW-1185">Reference proteome</keyword>
<evidence type="ECO:0000313" key="2">
    <source>
        <dbReference type="Proteomes" id="UP001456344"/>
    </source>
</evidence>
<dbReference type="EMBL" id="CP150484">
    <property type="protein sequence ID" value="WYW18088.1"/>
    <property type="molecule type" value="Genomic_DNA"/>
</dbReference>
<gene>
    <name evidence="1" type="ORF">LCL61_21330</name>
</gene>
<evidence type="ECO:0000313" key="1">
    <source>
        <dbReference type="EMBL" id="WYW18088.1"/>
    </source>
</evidence>
<dbReference type="Proteomes" id="UP001456344">
    <property type="component" value="Chromosome"/>
</dbReference>